<name>A0AAJ2U3L7_ALKPS</name>
<dbReference type="Proteomes" id="UP001285636">
    <property type="component" value="Unassembled WGS sequence"/>
</dbReference>
<dbReference type="GO" id="GO:0009307">
    <property type="term" value="P:DNA restriction-modification system"/>
    <property type="evidence" value="ECO:0007669"/>
    <property type="project" value="InterPro"/>
</dbReference>
<dbReference type="RefSeq" id="WP_323466937.1">
    <property type="nucleotide sequence ID" value="NZ_CP144224.1"/>
</dbReference>
<dbReference type="InterPro" id="IPR007560">
    <property type="entry name" value="Restrct_endonuc_IV_Mrr"/>
</dbReference>
<keyword evidence="1" id="KW-0472">Membrane</keyword>
<dbReference type="AlphaFoldDB" id="A0AAJ2U3L7"/>
<dbReference type="InterPro" id="IPR011856">
    <property type="entry name" value="tRNA_endonuc-like_dom_sf"/>
</dbReference>
<dbReference type="Pfam" id="PF04471">
    <property type="entry name" value="Mrr_cat"/>
    <property type="match status" value="1"/>
</dbReference>
<feature type="transmembrane region" description="Helical" evidence="1">
    <location>
        <begin position="12"/>
        <end position="32"/>
    </location>
</feature>
<comment type="caution">
    <text evidence="3">The sequence shown here is derived from an EMBL/GenBank/DDBJ whole genome shotgun (WGS) entry which is preliminary data.</text>
</comment>
<dbReference type="PANTHER" id="PTHR30015">
    <property type="entry name" value="MRR RESTRICTION SYSTEM PROTEIN"/>
    <property type="match status" value="1"/>
</dbReference>
<organism evidence="3 4">
    <name type="scientific">Alkalihalophilus pseudofirmus</name>
    <name type="common">Bacillus pseudofirmus</name>
    <dbReference type="NCBI Taxonomy" id="79885"/>
    <lineage>
        <taxon>Bacteria</taxon>
        <taxon>Bacillati</taxon>
        <taxon>Bacillota</taxon>
        <taxon>Bacilli</taxon>
        <taxon>Bacillales</taxon>
        <taxon>Bacillaceae</taxon>
        <taxon>Alkalihalophilus</taxon>
    </lineage>
</organism>
<dbReference type="PANTHER" id="PTHR30015:SF6">
    <property type="entry name" value="SLL1429 PROTEIN"/>
    <property type="match status" value="1"/>
</dbReference>
<evidence type="ECO:0000256" key="1">
    <source>
        <dbReference type="SAM" id="Phobius"/>
    </source>
</evidence>
<keyword evidence="3" id="KW-0540">Nuclease</keyword>
<dbReference type="SUPFAM" id="SSF52980">
    <property type="entry name" value="Restriction endonuclease-like"/>
    <property type="match status" value="1"/>
</dbReference>
<accession>A0AAJ2U3L7</accession>
<sequence>MIDSFSISSSLVIWIAGALVVLLLIGWIKWIVGRRRKFDLAKITMRDIDKMDGHEFEDYLYVLISALEYEQVYQTKKSRDYGADLLYEQQDGMKCVVQAKRYREKLGLSAVQEVYAAKAFYGAERALIITTADKLSDSCLKLAAATDVHIVDRLDLDAVIKAFKKGRYAEAWEVLDVSLEPVAYSSTNSLEKPPEVRGAIQAGEYFYKQ</sequence>
<keyword evidence="3" id="KW-0255">Endonuclease</keyword>
<dbReference type="GO" id="GO:0015666">
    <property type="term" value="F:restriction endodeoxyribonuclease activity"/>
    <property type="evidence" value="ECO:0007669"/>
    <property type="project" value="TreeGrafter"/>
</dbReference>
<evidence type="ECO:0000313" key="3">
    <source>
        <dbReference type="EMBL" id="MDV2886052.1"/>
    </source>
</evidence>
<dbReference type="InterPro" id="IPR052906">
    <property type="entry name" value="Type_IV_Methyl-Rstrct_Enzyme"/>
</dbReference>
<dbReference type="GO" id="GO:0003677">
    <property type="term" value="F:DNA binding"/>
    <property type="evidence" value="ECO:0007669"/>
    <property type="project" value="InterPro"/>
</dbReference>
<evidence type="ECO:0000313" key="4">
    <source>
        <dbReference type="Proteomes" id="UP001285636"/>
    </source>
</evidence>
<feature type="domain" description="Restriction endonuclease type IV Mrr" evidence="2">
    <location>
        <begin position="48"/>
        <end position="157"/>
    </location>
</feature>
<gene>
    <name evidence="3" type="ORF">RYX45_12750</name>
</gene>
<reference evidence="3" key="1">
    <citation type="submission" date="2023-10" db="EMBL/GenBank/DDBJ databases">
        <title>Screening of Alkalihalophilus pseudofirmusBZ-TG-HK211 and Its Alleviation of Salt Stress on Rapeseed Growth.</title>
        <authorList>
            <person name="Zhao B."/>
            <person name="Guo T."/>
        </authorList>
    </citation>
    <scope>NUCLEOTIDE SEQUENCE</scope>
    <source>
        <strain evidence="3">BZ-TG-HK211</strain>
    </source>
</reference>
<protein>
    <submittedName>
        <fullName evidence="3">Restriction endonuclease</fullName>
    </submittedName>
</protein>
<dbReference type="InterPro" id="IPR011335">
    <property type="entry name" value="Restrct_endonuc-II-like"/>
</dbReference>
<dbReference type="EMBL" id="JAWJAY010000002">
    <property type="protein sequence ID" value="MDV2886052.1"/>
    <property type="molecule type" value="Genomic_DNA"/>
</dbReference>
<evidence type="ECO:0000259" key="2">
    <source>
        <dbReference type="Pfam" id="PF04471"/>
    </source>
</evidence>
<keyword evidence="3" id="KW-0378">Hydrolase</keyword>
<keyword evidence="1" id="KW-1133">Transmembrane helix</keyword>
<proteinExistence type="predicted"/>
<keyword evidence="1" id="KW-0812">Transmembrane</keyword>
<dbReference type="Gene3D" id="3.40.1350.10">
    <property type="match status" value="1"/>
</dbReference>